<proteinExistence type="predicted"/>
<sequence length="83" mass="8507">MPRNILAQVLLALVAALLFANMLQVAADACGNQDYDSSSYVCPYLRGVGPALCPKSSPCAQPTPNHGPGYGCFSSRGSDGACG</sequence>
<evidence type="ECO:0000313" key="2">
    <source>
        <dbReference type="EMBL" id="KAK9867112.1"/>
    </source>
</evidence>
<name>A0AAW1TDR8_9CHLO</name>
<feature type="signal peptide" evidence="1">
    <location>
        <begin position="1"/>
        <end position="27"/>
    </location>
</feature>
<comment type="caution">
    <text evidence="2">The sequence shown here is derived from an EMBL/GenBank/DDBJ whole genome shotgun (WGS) entry which is preliminary data.</text>
</comment>
<protein>
    <submittedName>
        <fullName evidence="2">Uncharacterized protein</fullName>
    </submittedName>
</protein>
<accession>A0AAW1TDR8</accession>
<evidence type="ECO:0000256" key="1">
    <source>
        <dbReference type="SAM" id="SignalP"/>
    </source>
</evidence>
<keyword evidence="1" id="KW-0732">Signal</keyword>
<reference evidence="2 3" key="1">
    <citation type="journal article" date="2024" name="Nat. Commun.">
        <title>Phylogenomics reveals the evolutionary origins of lichenization in chlorophyte algae.</title>
        <authorList>
            <person name="Puginier C."/>
            <person name="Libourel C."/>
            <person name="Otte J."/>
            <person name="Skaloud P."/>
            <person name="Haon M."/>
            <person name="Grisel S."/>
            <person name="Petersen M."/>
            <person name="Berrin J.G."/>
            <person name="Delaux P.M."/>
            <person name="Dal Grande F."/>
            <person name="Keller J."/>
        </authorList>
    </citation>
    <scope>NUCLEOTIDE SEQUENCE [LARGE SCALE GENOMIC DNA]</scope>
    <source>
        <strain evidence="2 3">SAG 2523</strain>
    </source>
</reference>
<organism evidence="2 3">
    <name type="scientific">Apatococcus fuscideae</name>
    <dbReference type="NCBI Taxonomy" id="2026836"/>
    <lineage>
        <taxon>Eukaryota</taxon>
        <taxon>Viridiplantae</taxon>
        <taxon>Chlorophyta</taxon>
        <taxon>core chlorophytes</taxon>
        <taxon>Trebouxiophyceae</taxon>
        <taxon>Chlorellales</taxon>
        <taxon>Chlorellaceae</taxon>
        <taxon>Apatococcus</taxon>
    </lineage>
</organism>
<feature type="chain" id="PRO_5043934776" evidence="1">
    <location>
        <begin position="28"/>
        <end position="83"/>
    </location>
</feature>
<gene>
    <name evidence="2" type="ORF">WJX84_010267</name>
</gene>
<dbReference type="EMBL" id="JALJOV010000109">
    <property type="protein sequence ID" value="KAK9867112.1"/>
    <property type="molecule type" value="Genomic_DNA"/>
</dbReference>
<evidence type="ECO:0000313" key="3">
    <source>
        <dbReference type="Proteomes" id="UP001485043"/>
    </source>
</evidence>
<keyword evidence="3" id="KW-1185">Reference proteome</keyword>
<dbReference type="Proteomes" id="UP001485043">
    <property type="component" value="Unassembled WGS sequence"/>
</dbReference>
<dbReference type="AlphaFoldDB" id="A0AAW1TDR8"/>